<dbReference type="AlphaFoldDB" id="A0A2P2R457"/>
<name>A0A2P2R457_RHIMU</name>
<evidence type="ECO:0000313" key="1">
    <source>
        <dbReference type="EMBL" id="MBX73981.1"/>
    </source>
</evidence>
<dbReference type="EMBL" id="GGEC01093497">
    <property type="protein sequence ID" value="MBX73981.1"/>
    <property type="molecule type" value="Transcribed_RNA"/>
</dbReference>
<sequence>MRASCTEGLFISSCMPSSAGY</sequence>
<protein>
    <submittedName>
        <fullName evidence="1">Uncharacterized protein</fullName>
    </submittedName>
</protein>
<organism evidence="1">
    <name type="scientific">Rhizophora mucronata</name>
    <name type="common">Asiatic mangrove</name>
    <dbReference type="NCBI Taxonomy" id="61149"/>
    <lineage>
        <taxon>Eukaryota</taxon>
        <taxon>Viridiplantae</taxon>
        <taxon>Streptophyta</taxon>
        <taxon>Embryophyta</taxon>
        <taxon>Tracheophyta</taxon>
        <taxon>Spermatophyta</taxon>
        <taxon>Magnoliopsida</taxon>
        <taxon>eudicotyledons</taxon>
        <taxon>Gunneridae</taxon>
        <taxon>Pentapetalae</taxon>
        <taxon>rosids</taxon>
        <taxon>fabids</taxon>
        <taxon>Malpighiales</taxon>
        <taxon>Rhizophoraceae</taxon>
        <taxon>Rhizophora</taxon>
    </lineage>
</organism>
<proteinExistence type="predicted"/>
<reference evidence="1" key="1">
    <citation type="submission" date="2018-02" db="EMBL/GenBank/DDBJ databases">
        <title>Rhizophora mucronata_Transcriptome.</title>
        <authorList>
            <person name="Meera S.P."/>
            <person name="Sreeshan A."/>
            <person name="Augustine A."/>
        </authorList>
    </citation>
    <scope>NUCLEOTIDE SEQUENCE</scope>
    <source>
        <tissue evidence="1">Leaf</tissue>
    </source>
</reference>
<accession>A0A2P2R457</accession>